<name>A0A8H4QS65_9AGAR</name>
<feature type="domain" description="C2H2-type" evidence="7">
    <location>
        <begin position="30"/>
        <end position="57"/>
    </location>
</feature>
<keyword evidence="9" id="KW-1185">Reference proteome</keyword>
<feature type="domain" description="C2H2-type" evidence="7">
    <location>
        <begin position="516"/>
        <end position="547"/>
    </location>
</feature>
<protein>
    <recommendedName>
        <fullName evidence="7">C2H2-type domain-containing protein</fullName>
    </recommendedName>
</protein>
<feature type="domain" description="C2H2-type" evidence="7">
    <location>
        <begin position="700"/>
        <end position="723"/>
    </location>
</feature>
<sequence>MSCITCTEVFPTFRDLKDHCLATRHAYFSYKCGSCDELYSTLEGLDEHMSLHYSSITDDPVASEVEVDFATVDDGPLFADSDHSDANEPSVIGTLEEDDNEASSDWERLSGSGVSSYVTTGSITPPLSSAPSEISISSVPSGFEDLVEGWDNLSSSLDSARATSPSPPTQDPLPGSTAVENPQPNPTPSLELPAYFQEIMQKYFVWSCSLCNRLFPTERILHDHQRQKHLALVAIRHPIPLPNHSESDSGRIAVDGGFFDANRANTALETAYANASFPNNCSICGKRFRDAKALDSHCRSSPKAHRFFQCSSCNNVFISITKLQRHREAKHGIPVQQPAESPQTTGLRSQAHTPASIPQPPPPPSFKCRLCGIDMPSADALKNHELSAADAHKPFQCTSCSKGYWTQHGLDEHRLLDHSGTLQQPTEIPRAGLPSQTHTAASILQPPLPRFKCKICGKIMPNAAALQSHEASGAKAHRTFQCSSCSKAFLNEKGLEKHRLSKHSGPVEVVQRKPSFKCTVCGKEFDKLKKLKAHVLSEANSHSTWKCSICDRVFITRELLKKVPSTQKNIKTAPAPSQGIAALGTIEQGNTGERTFTCLLCPSSFHSPSAVAQHLESGCHAKFTRHHITAAVKSMSIVPQITVHQITGPVPPPKQVVVPKATTSSWNGTQFQCFMCSRGFKSLVQLNNHLRSPVHDQKEFKCPKCKTKFALISGLVQHLESHTCGLSDADEIINFYDRLSTGFSNRLLIA</sequence>
<evidence type="ECO:0000256" key="6">
    <source>
        <dbReference type="SAM" id="MobiDB-lite"/>
    </source>
</evidence>
<gene>
    <name evidence="8" type="ORF">D9613_008866</name>
</gene>
<dbReference type="Pfam" id="PF13912">
    <property type="entry name" value="zf-C2H2_6"/>
    <property type="match status" value="2"/>
</dbReference>
<evidence type="ECO:0000256" key="5">
    <source>
        <dbReference type="PROSITE-ProRule" id="PRU00042"/>
    </source>
</evidence>
<feature type="region of interest" description="Disordered" evidence="6">
    <location>
        <begin position="77"/>
        <end position="109"/>
    </location>
</feature>
<dbReference type="Gene3D" id="3.30.160.60">
    <property type="entry name" value="Classic Zinc Finger"/>
    <property type="match status" value="5"/>
</dbReference>
<dbReference type="SMART" id="SM00355">
    <property type="entry name" value="ZnF_C2H2"/>
    <property type="match status" value="13"/>
</dbReference>
<evidence type="ECO:0000256" key="4">
    <source>
        <dbReference type="ARBA" id="ARBA00022833"/>
    </source>
</evidence>
<dbReference type="EMBL" id="JAACJL010000031">
    <property type="protein sequence ID" value="KAF4616397.1"/>
    <property type="molecule type" value="Genomic_DNA"/>
</dbReference>
<dbReference type="SUPFAM" id="SSF57667">
    <property type="entry name" value="beta-beta-alpha zinc fingers"/>
    <property type="match status" value="5"/>
</dbReference>
<evidence type="ECO:0000256" key="2">
    <source>
        <dbReference type="ARBA" id="ARBA00022737"/>
    </source>
</evidence>
<evidence type="ECO:0000313" key="9">
    <source>
        <dbReference type="Proteomes" id="UP000521872"/>
    </source>
</evidence>
<dbReference type="GO" id="GO:0008270">
    <property type="term" value="F:zinc ion binding"/>
    <property type="evidence" value="ECO:0007669"/>
    <property type="project" value="UniProtKB-KW"/>
</dbReference>
<dbReference type="PROSITE" id="PS00028">
    <property type="entry name" value="ZINC_FINGER_C2H2_1"/>
    <property type="match status" value="8"/>
</dbReference>
<keyword evidence="4" id="KW-0862">Zinc</keyword>
<feature type="domain" description="C2H2-type" evidence="7">
    <location>
        <begin position="279"/>
        <end position="305"/>
    </location>
</feature>
<feature type="compositionally biased region" description="Acidic residues" evidence="6">
    <location>
        <begin position="95"/>
        <end position="104"/>
    </location>
</feature>
<feature type="compositionally biased region" description="Polar residues" evidence="6">
    <location>
        <begin position="338"/>
        <end position="353"/>
    </location>
</feature>
<feature type="region of interest" description="Disordered" evidence="6">
    <location>
        <begin position="328"/>
        <end position="362"/>
    </location>
</feature>
<feature type="domain" description="C2H2-type" evidence="7">
    <location>
        <begin position="308"/>
        <end position="331"/>
    </location>
</feature>
<dbReference type="InterPro" id="IPR013087">
    <property type="entry name" value="Znf_C2H2_type"/>
</dbReference>
<dbReference type="Pfam" id="PF12874">
    <property type="entry name" value="zf-met"/>
    <property type="match status" value="3"/>
</dbReference>
<feature type="domain" description="C2H2-type" evidence="7">
    <location>
        <begin position="395"/>
        <end position="423"/>
    </location>
</feature>
<feature type="region of interest" description="Disordered" evidence="6">
    <location>
        <begin position="156"/>
        <end position="190"/>
    </location>
</feature>
<dbReference type="PROSITE" id="PS50157">
    <property type="entry name" value="ZINC_FINGER_C2H2_2"/>
    <property type="match status" value="9"/>
</dbReference>
<evidence type="ECO:0000313" key="8">
    <source>
        <dbReference type="EMBL" id="KAF4616397.1"/>
    </source>
</evidence>
<accession>A0A8H4QS65</accession>
<reference evidence="8 9" key="1">
    <citation type="submission" date="2019-12" db="EMBL/GenBank/DDBJ databases">
        <authorList>
            <person name="Floudas D."/>
            <person name="Bentzer J."/>
            <person name="Ahren D."/>
            <person name="Johansson T."/>
            <person name="Persson P."/>
            <person name="Tunlid A."/>
        </authorList>
    </citation>
    <scope>NUCLEOTIDE SEQUENCE [LARGE SCALE GENOMIC DNA]</scope>
    <source>
        <strain evidence="8 9">CBS 102.39</strain>
    </source>
</reference>
<keyword evidence="3 5" id="KW-0863">Zinc-finger</keyword>
<evidence type="ECO:0000259" key="7">
    <source>
        <dbReference type="PROSITE" id="PS50157"/>
    </source>
</evidence>
<feature type="domain" description="C2H2-type" evidence="7">
    <location>
        <begin position="480"/>
        <end position="508"/>
    </location>
</feature>
<dbReference type="PANTHER" id="PTHR24409">
    <property type="entry name" value="ZINC FINGER PROTEIN 142"/>
    <property type="match status" value="1"/>
</dbReference>
<proteinExistence type="predicted"/>
<dbReference type="InterPro" id="IPR036236">
    <property type="entry name" value="Znf_C2H2_sf"/>
</dbReference>
<comment type="caution">
    <text evidence="8">The sequence shown here is derived from an EMBL/GenBank/DDBJ whole genome shotgun (WGS) entry which is preliminary data.</text>
</comment>
<keyword evidence="1" id="KW-0479">Metal-binding</keyword>
<feature type="domain" description="C2H2-type" evidence="7">
    <location>
        <begin position="671"/>
        <end position="700"/>
    </location>
</feature>
<organism evidence="8 9">
    <name type="scientific">Agrocybe pediades</name>
    <dbReference type="NCBI Taxonomy" id="84607"/>
    <lineage>
        <taxon>Eukaryota</taxon>
        <taxon>Fungi</taxon>
        <taxon>Dikarya</taxon>
        <taxon>Basidiomycota</taxon>
        <taxon>Agaricomycotina</taxon>
        <taxon>Agaricomycetes</taxon>
        <taxon>Agaricomycetidae</taxon>
        <taxon>Agaricales</taxon>
        <taxon>Agaricineae</taxon>
        <taxon>Strophariaceae</taxon>
        <taxon>Agrocybe</taxon>
    </lineage>
</organism>
<dbReference type="AlphaFoldDB" id="A0A8H4QS65"/>
<feature type="domain" description="C2H2-type" evidence="7">
    <location>
        <begin position="206"/>
        <end position="229"/>
    </location>
</feature>
<evidence type="ECO:0000256" key="1">
    <source>
        <dbReference type="ARBA" id="ARBA00022723"/>
    </source>
</evidence>
<evidence type="ECO:0000256" key="3">
    <source>
        <dbReference type="ARBA" id="ARBA00022771"/>
    </source>
</evidence>
<keyword evidence="2" id="KW-0677">Repeat</keyword>
<dbReference type="Proteomes" id="UP000521872">
    <property type="component" value="Unassembled WGS sequence"/>
</dbReference>